<reference evidence="1" key="4">
    <citation type="submission" date="2019-03" db="UniProtKB">
        <authorList>
            <consortium name="EnsemblPlants"/>
        </authorList>
    </citation>
    <scope>IDENTIFICATION</scope>
</reference>
<name>A0A453SQ50_AEGTS</name>
<dbReference type="Gramene" id="AET7Gv21025100.5">
    <property type="protein sequence ID" value="AET7Gv21025100.5"/>
    <property type="gene ID" value="AET7Gv21025100"/>
</dbReference>
<accession>A0A453SQ50</accession>
<evidence type="ECO:0000313" key="2">
    <source>
        <dbReference type="Proteomes" id="UP000015105"/>
    </source>
</evidence>
<dbReference type="AlphaFoldDB" id="A0A453SQ50"/>
<proteinExistence type="predicted"/>
<reference evidence="1" key="3">
    <citation type="journal article" date="2017" name="Nature">
        <title>Genome sequence of the progenitor of the wheat D genome Aegilops tauschii.</title>
        <authorList>
            <person name="Luo M.C."/>
            <person name="Gu Y.Q."/>
            <person name="Puiu D."/>
            <person name="Wang H."/>
            <person name="Twardziok S.O."/>
            <person name="Deal K.R."/>
            <person name="Huo N."/>
            <person name="Zhu T."/>
            <person name="Wang L."/>
            <person name="Wang Y."/>
            <person name="McGuire P.E."/>
            <person name="Liu S."/>
            <person name="Long H."/>
            <person name="Ramasamy R.K."/>
            <person name="Rodriguez J.C."/>
            <person name="Van S.L."/>
            <person name="Yuan L."/>
            <person name="Wang Z."/>
            <person name="Xia Z."/>
            <person name="Xiao L."/>
            <person name="Anderson O.D."/>
            <person name="Ouyang S."/>
            <person name="Liang Y."/>
            <person name="Zimin A.V."/>
            <person name="Pertea G."/>
            <person name="Qi P."/>
            <person name="Bennetzen J.L."/>
            <person name="Dai X."/>
            <person name="Dawson M.W."/>
            <person name="Muller H.G."/>
            <person name="Kugler K."/>
            <person name="Rivarola-Duarte L."/>
            <person name="Spannagl M."/>
            <person name="Mayer K.F.X."/>
            <person name="Lu F.H."/>
            <person name="Bevan M.W."/>
            <person name="Leroy P."/>
            <person name="Li P."/>
            <person name="You F.M."/>
            <person name="Sun Q."/>
            <person name="Liu Z."/>
            <person name="Lyons E."/>
            <person name="Wicker T."/>
            <person name="Salzberg S.L."/>
            <person name="Devos K.M."/>
            <person name="Dvorak J."/>
        </authorList>
    </citation>
    <scope>NUCLEOTIDE SEQUENCE [LARGE SCALE GENOMIC DNA]</scope>
    <source>
        <strain evidence="1">cv. AL8/78</strain>
    </source>
</reference>
<dbReference type="EnsemblPlants" id="AET7Gv21025100.6">
    <property type="protein sequence ID" value="AET7Gv21025100.6"/>
    <property type="gene ID" value="AET7Gv21025100"/>
</dbReference>
<dbReference type="Gramene" id="AET7Gv21025100.6">
    <property type="protein sequence ID" value="AET7Gv21025100.6"/>
    <property type="gene ID" value="AET7Gv21025100"/>
</dbReference>
<dbReference type="Proteomes" id="UP000015105">
    <property type="component" value="Chromosome 7D"/>
</dbReference>
<protein>
    <submittedName>
        <fullName evidence="1">Uncharacterized protein</fullName>
    </submittedName>
</protein>
<evidence type="ECO:0000313" key="1">
    <source>
        <dbReference type="EnsemblPlants" id="AET7Gv21025100.5"/>
    </source>
</evidence>
<sequence length="125" mass="14433">MAEGRSFPDPISSSNSIIECADYFKLWWRSIMRITAFRGILHMNSKMFCTAKQFVRGVLHATIISISRWLKELVILTLALKTFSLRKSNVCYKEKKRNCRSPVSVRLNLLMMDTAMVVPWIGMSI</sequence>
<reference evidence="1" key="5">
    <citation type="journal article" date="2021" name="G3 (Bethesda)">
        <title>Aegilops tauschii genome assembly Aet v5.0 features greater sequence contiguity and improved annotation.</title>
        <authorList>
            <person name="Wang L."/>
            <person name="Zhu T."/>
            <person name="Rodriguez J.C."/>
            <person name="Deal K.R."/>
            <person name="Dubcovsky J."/>
            <person name="McGuire P.E."/>
            <person name="Lux T."/>
            <person name="Spannagl M."/>
            <person name="Mayer K.F.X."/>
            <person name="Baldrich P."/>
            <person name="Meyers B.C."/>
            <person name="Huo N."/>
            <person name="Gu Y.Q."/>
            <person name="Zhou H."/>
            <person name="Devos K.M."/>
            <person name="Bennetzen J.L."/>
            <person name="Unver T."/>
            <person name="Budak H."/>
            <person name="Gulick P.J."/>
            <person name="Galiba G."/>
            <person name="Kalapos B."/>
            <person name="Nelson D.R."/>
            <person name="Li P."/>
            <person name="You F.M."/>
            <person name="Luo M.C."/>
            <person name="Dvorak J."/>
        </authorList>
    </citation>
    <scope>NUCLEOTIDE SEQUENCE [LARGE SCALE GENOMIC DNA]</scope>
    <source>
        <strain evidence="1">cv. AL8/78</strain>
    </source>
</reference>
<keyword evidence="2" id="KW-1185">Reference proteome</keyword>
<reference evidence="2" key="1">
    <citation type="journal article" date="2014" name="Science">
        <title>Ancient hybridizations among the ancestral genomes of bread wheat.</title>
        <authorList>
            <consortium name="International Wheat Genome Sequencing Consortium,"/>
            <person name="Marcussen T."/>
            <person name="Sandve S.R."/>
            <person name="Heier L."/>
            <person name="Spannagl M."/>
            <person name="Pfeifer M."/>
            <person name="Jakobsen K.S."/>
            <person name="Wulff B.B."/>
            <person name="Steuernagel B."/>
            <person name="Mayer K.F."/>
            <person name="Olsen O.A."/>
        </authorList>
    </citation>
    <scope>NUCLEOTIDE SEQUENCE [LARGE SCALE GENOMIC DNA]</scope>
    <source>
        <strain evidence="2">cv. AL8/78</strain>
    </source>
</reference>
<dbReference type="EnsemblPlants" id="AET7Gv21025100.5">
    <property type="protein sequence ID" value="AET7Gv21025100.5"/>
    <property type="gene ID" value="AET7Gv21025100"/>
</dbReference>
<reference evidence="2" key="2">
    <citation type="journal article" date="2017" name="Nat. Plants">
        <title>The Aegilops tauschii genome reveals multiple impacts of transposons.</title>
        <authorList>
            <person name="Zhao G."/>
            <person name="Zou C."/>
            <person name="Li K."/>
            <person name="Wang K."/>
            <person name="Li T."/>
            <person name="Gao L."/>
            <person name="Zhang X."/>
            <person name="Wang H."/>
            <person name="Yang Z."/>
            <person name="Liu X."/>
            <person name="Jiang W."/>
            <person name="Mao L."/>
            <person name="Kong X."/>
            <person name="Jiao Y."/>
            <person name="Jia J."/>
        </authorList>
    </citation>
    <scope>NUCLEOTIDE SEQUENCE [LARGE SCALE GENOMIC DNA]</scope>
    <source>
        <strain evidence="2">cv. AL8/78</strain>
    </source>
</reference>
<organism evidence="1 2">
    <name type="scientific">Aegilops tauschii subsp. strangulata</name>
    <name type="common">Goatgrass</name>
    <dbReference type="NCBI Taxonomy" id="200361"/>
    <lineage>
        <taxon>Eukaryota</taxon>
        <taxon>Viridiplantae</taxon>
        <taxon>Streptophyta</taxon>
        <taxon>Embryophyta</taxon>
        <taxon>Tracheophyta</taxon>
        <taxon>Spermatophyta</taxon>
        <taxon>Magnoliopsida</taxon>
        <taxon>Liliopsida</taxon>
        <taxon>Poales</taxon>
        <taxon>Poaceae</taxon>
        <taxon>BOP clade</taxon>
        <taxon>Pooideae</taxon>
        <taxon>Triticodae</taxon>
        <taxon>Triticeae</taxon>
        <taxon>Triticinae</taxon>
        <taxon>Aegilops</taxon>
    </lineage>
</organism>